<dbReference type="AlphaFoldDB" id="A0A6C0I3X0"/>
<proteinExistence type="predicted"/>
<evidence type="ECO:0000313" key="1">
    <source>
        <dbReference type="EMBL" id="QHT87708.1"/>
    </source>
</evidence>
<accession>A0A6C0I3X0</accession>
<organism evidence="1">
    <name type="scientific">viral metagenome</name>
    <dbReference type="NCBI Taxonomy" id="1070528"/>
    <lineage>
        <taxon>unclassified sequences</taxon>
        <taxon>metagenomes</taxon>
        <taxon>organismal metagenomes</taxon>
    </lineage>
</organism>
<sequence length="127" mass="14523">MLVLIPIILLPSILLYTYLKQQKVKVIKGQATVMENEVILLSQRSSNGNYSNETSFVQDVMDGVVRIGNCKVGMLEKLANMSTTEFYVWQAEQISNGINERDMRDIARARIWRKDPIFIAALIDQQM</sequence>
<reference evidence="1" key="1">
    <citation type="journal article" date="2020" name="Nature">
        <title>Giant virus diversity and host interactions through global metagenomics.</title>
        <authorList>
            <person name="Schulz F."/>
            <person name="Roux S."/>
            <person name="Paez-Espino D."/>
            <person name="Jungbluth S."/>
            <person name="Walsh D.A."/>
            <person name="Denef V.J."/>
            <person name="McMahon K.D."/>
            <person name="Konstantinidis K.T."/>
            <person name="Eloe-Fadrosh E.A."/>
            <person name="Kyrpides N.C."/>
            <person name="Woyke T."/>
        </authorList>
    </citation>
    <scope>NUCLEOTIDE SEQUENCE</scope>
    <source>
        <strain evidence="1">GVMAG-M-3300023184-190</strain>
    </source>
</reference>
<protein>
    <submittedName>
        <fullName evidence="1">Uncharacterized protein</fullName>
    </submittedName>
</protein>
<name>A0A6C0I3X0_9ZZZZ</name>
<dbReference type="EMBL" id="MN740099">
    <property type="protein sequence ID" value="QHT87708.1"/>
    <property type="molecule type" value="Genomic_DNA"/>
</dbReference>